<reference evidence="1" key="1">
    <citation type="submission" date="2024-04" db="UniProtKB">
        <authorList>
            <consortium name="EnsemblMetazoa"/>
        </authorList>
    </citation>
    <scope>IDENTIFICATION</scope>
    <source>
        <strain evidence="1">EBRO</strain>
    </source>
</reference>
<accession>A0AAG5DSI7</accession>
<dbReference type="EnsemblMetazoa" id="ENSAATROPT014987">
    <property type="protein sequence ID" value="ENSAATROPP013543"/>
    <property type="gene ID" value="ENSAATROPG012182"/>
</dbReference>
<name>A0AAG5DSI7_ANOAO</name>
<dbReference type="Proteomes" id="UP000075880">
    <property type="component" value="Unassembled WGS sequence"/>
</dbReference>
<sequence length="50" mass="5523">MCKLGVQRKAKEASSSDVIIIRLMCCSSGPEKVQSKCEIRVIVLSISRLQ</sequence>
<dbReference type="AlphaFoldDB" id="A0AAG5DSI7"/>
<keyword evidence="2" id="KW-1185">Reference proteome</keyword>
<evidence type="ECO:0000313" key="1">
    <source>
        <dbReference type="EnsemblMetazoa" id="ENSAATROPP013543"/>
    </source>
</evidence>
<proteinExistence type="predicted"/>
<organism evidence="1 2">
    <name type="scientific">Anopheles atroparvus</name>
    <name type="common">European mosquito</name>
    <dbReference type="NCBI Taxonomy" id="41427"/>
    <lineage>
        <taxon>Eukaryota</taxon>
        <taxon>Metazoa</taxon>
        <taxon>Ecdysozoa</taxon>
        <taxon>Arthropoda</taxon>
        <taxon>Hexapoda</taxon>
        <taxon>Insecta</taxon>
        <taxon>Pterygota</taxon>
        <taxon>Neoptera</taxon>
        <taxon>Endopterygota</taxon>
        <taxon>Diptera</taxon>
        <taxon>Nematocera</taxon>
        <taxon>Culicoidea</taxon>
        <taxon>Culicidae</taxon>
        <taxon>Anophelinae</taxon>
        <taxon>Anopheles</taxon>
    </lineage>
</organism>
<protein>
    <submittedName>
        <fullName evidence="1">Uncharacterized protein</fullName>
    </submittedName>
</protein>
<evidence type="ECO:0000313" key="2">
    <source>
        <dbReference type="Proteomes" id="UP000075880"/>
    </source>
</evidence>